<gene>
    <name evidence="2" type="ORF">CVLEPA_LOCUS8556</name>
</gene>
<reference evidence="2 3" key="1">
    <citation type="submission" date="2024-02" db="EMBL/GenBank/DDBJ databases">
        <authorList>
            <person name="Daric V."/>
            <person name="Darras S."/>
        </authorList>
    </citation>
    <scope>NUCLEOTIDE SEQUENCE [LARGE SCALE GENOMIC DNA]</scope>
</reference>
<evidence type="ECO:0000313" key="3">
    <source>
        <dbReference type="Proteomes" id="UP001642483"/>
    </source>
</evidence>
<dbReference type="Pfam" id="PF13499">
    <property type="entry name" value="EF-hand_7"/>
    <property type="match status" value="1"/>
</dbReference>
<proteinExistence type="predicted"/>
<name>A0ABP0FG32_CLALP</name>
<dbReference type="InterPro" id="IPR050230">
    <property type="entry name" value="CALM/Myosin/TropC-like"/>
</dbReference>
<dbReference type="Proteomes" id="UP001642483">
    <property type="component" value="Unassembled WGS sequence"/>
</dbReference>
<comment type="caution">
    <text evidence="2">The sequence shown here is derived from an EMBL/GenBank/DDBJ whole genome shotgun (WGS) entry which is preliminary data.</text>
</comment>
<evidence type="ECO:0000313" key="2">
    <source>
        <dbReference type="EMBL" id="CAK8678650.1"/>
    </source>
</evidence>
<accession>A0ABP0FG32</accession>
<dbReference type="PANTHER" id="PTHR23048">
    <property type="entry name" value="MYOSIN LIGHT CHAIN 1, 3"/>
    <property type="match status" value="1"/>
</dbReference>
<protein>
    <recommendedName>
        <fullName evidence="1">EF-hand domain-containing protein</fullName>
    </recommendedName>
</protein>
<dbReference type="InterPro" id="IPR011992">
    <property type="entry name" value="EF-hand-dom_pair"/>
</dbReference>
<feature type="domain" description="EF-hand" evidence="1">
    <location>
        <begin position="87"/>
        <end position="122"/>
    </location>
</feature>
<evidence type="ECO:0000259" key="1">
    <source>
        <dbReference type="PROSITE" id="PS50222"/>
    </source>
</evidence>
<sequence>MTESKEESIPLSEEQLAVYKTHFDNFDLKQEGAIKATDLGTVLRACGQVPSEGWLKERMKVADPEEKGIVEWDGFVKILHLSTVQGNPDEELLEAFRRFDKGHTGVIKSSELRSIMTSLGDTLTEEEVEELIREADPMCNGFVNYESLSRTLIYGPD</sequence>
<dbReference type="CDD" id="cd00051">
    <property type="entry name" value="EFh"/>
    <property type="match status" value="1"/>
</dbReference>
<keyword evidence="3" id="KW-1185">Reference proteome</keyword>
<dbReference type="PROSITE" id="PS50222">
    <property type="entry name" value="EF_HAND_2"/>
    <property type="match status" value="1"/>
</dbReference>
<dbReference type="Gene3D" id="1.10.238.10">
    <property type="entry name" value="EF-hand"/>
    <property type="match status" value="1"/>
</dbReference>
<dbReference type="SUPFAM" id="SSF47473">
    <property type="entry name" value="EF-hand"/>
    <property type="match status" value="1"/>
</dbReference>
<organism evidence="2 3">
    <name type="scientific">Clavelina lepadiformis</name>
    <name type="common">Light-bulb sea squirt</name>
    <name type="synonym">Ascidia lepadiformis</name>
    <dbReference type="NCBI Taxonomy" id="159417"/>
    <lineage>
        <taxon>Eukaryota</taxon>
        <taxon>Metazoa</taxon>
        <taxon>Chordata</taxon>
        <taxon>Tunicata</taxon>
        <taxon>Ascidiacea</taxon>
        <taxon>Aplousobranchia</taxon>
        <taxon>Clavelinidae</taxon>
        <taxon>Clavelina</taxon>
    </lineage>
</organism>
<dbReference type="PANTHER" id="PTHR23048:SF45">
    <property type="entry name" value="CALMODULIN LIKE 4"/>
    <property type="match status" value="1"/>
</dbReference>
<dbReference type="EMBL" id="CAWYQH010000057">
    <property type="protein sequence ID" value="CAK8678650.1"/>
    <property type="molecule type" value="Genomic_DNA"/>
</dbReference>
<dbReference type="InterPro" id="IPR002048">
    <property type="entry name" value="EF_hand_dom"/>
</dbReference>